<evidence type="ECO:0000313" key="2">
    <source>
        <dbReference type="EMBL" id="KAA8884255.1"/>
    </source>
</evidence>
<feature type="coiled-coil region" evidence="1">
    <location>
        <begin position="20"/>
        <end position="47"/>
    </location>
</feature>
<proteinExistence type="predicted"/>
<keyword evidence="3" id="KW-1185">Reference proteome</keyword>
<dbReference type="RefSeq" id="WP_150406234.1">
    <property type="nucleotide sequence ID" value="NZ_VXLC01000021.1"/>
</dbReference>
<organism evidence="2 3">
    <name type="scientific">Nocardia colli</name>
    <dbReference type="NCBI Taxonomy" id="2545717"/>
    <lineage>
        <taxon>Bacteria</taxon>
        <taxon>Bacillati</taxon>
        <taxon>Actinomycetota</taxon>
        <taxon>Actinomycetes</taxon>
        <taxon>Mycobacteriales</taxon>
        <taxon>Nocardiaceae</taxon>
        <taxon>Nocardia</taxon>
    </lineage>
</organism>
<accession>A0A5N0E7X3</accession>
<reference evidence="2 3" key="1">
    <citation type="submission" date="2019-09" db="EMBL/GenBank/DDBJ databases">
        <authorList>
            <person name="Wang X."/>
        </authorList>
    </citation>
    <scope>NUCLEOTIDE SEQUENCE [LARGE SCALE GENOMIC DNA]</scope>
    <source>
        <strain evidence="2 3">CICC 11023</strain>
    </source>
</reference>
<dbReference type="OrthoDB" id="4563470at2"/>
<dbReference type="AlphaFoldDB" id="A0A5N0E7X3"/>
<comment type="caution">
    <text evidence="2">The sequence shown here is derived from an EMBL/GenBank/DDBJ whole genome shotgun (WGS) entry which is preliminary data.</text>
</comment>
<dbReference type="Proteomes" id="UP000323876">
    <property type="component" value="Unassembled WGS sequence"/>
</dbReference>
<evidence type="ECO:0000256" key="1">
    <source>
        <dbReference type="SAM" id="Coils"/>
    </source>
</evidence>
<gene>
    <name evidence="2" type="ORF">F3087_34085</name>
</gene>
<keyword evidence="1" id="KW-0175">Coiled coil</keyword>
<protein>
    <submittedName>
        <fullName evidence="2">Uncharacterized protein</fullName>
    </submittedName>
</protein>
<name>A0A5N0E7X3_9NOCA</name>
<evidence type="ECO:0000313" key="3">
    <source>
        <dbReference type="Proteomes" id="UP000323876"/>
    </source>
</evidence>
<dbReference type="EMBL" id="VXLC01000021">
    <property type="protein sequence ID" value="KAA8884255.1"/>
    <property type="molecule type" value="Genomic_DNA"/>
</dbReference>
<sequence length="122" mass="14024">MPDHNDESVLPIPSDLYLEVGEVQDQLAELQSKLLDLQHRYYELSRAPRSLDVDTLGEPISPLHAAQLTENWLSSADSNLWRASEQLARARAYAGRLKLTDHACEQREHQLTQRRPPIDRTR</sequence>